<gene>
    <name evidence="2" type="ORF">XYLVIOL_LOCUS10345</name>
</gene>
<name>A0ABP1PCV1_XYLVO</name>
<accession>A0ABP1PCV1</accession>
<feature type="region of interest" description="Disordered" evidence="1">
    <location>
        <begin position="39"/>
        <end position="113"/>
    </location>
</feature>
<dbReference type="EMBL" id="CAXAJV020001300">
    <property type="protein sequence ID" value="CAL7951065.1"/>
    <property type="molecule type" value="Genomic_DNA"/>
</dbReference>
<sequence length="194" mass="21622">MANKTTSNPKSQEQPMKTVIQSQLARIKKEEEEELWISGEELYTEGSSDEEDCKTQSRSHHKINSNQSLSISSVSHGIERRNPSPVFDATKIKSDQSINTSKDSITGNQSASKCASKYDETSYENLNRSLTMEPPRTDPLPIVGSSASSIAKDSSDFSVEEEQTENITFSWKAKKGTFMLPNRSNDTTEETNKC</sequence>
<feature type="region of interest" description="Disordered" evidence="1">
    <location>
        <begin position="129"/>
        <end position="148"/>
    </location>
</feature>
<evidence type="ECO:0000313" key="2">
    <source>
        <dbReference type="EMBL" id="CAL7951065.1"/>
    </source>
</evidence>
<dbReference type="Proteomes" id="UP001642520">
    <property type="component" value="Unassembled WGS sequence"/>
</dbReference>
<proteinExistence type="predicted"/>
<keyword evidence="3" id="KW-1185">Reference proteome</keyword>
<comment type="caution">
    <text evidence="2">The sequence shown here is derived from an EMBL/GenBank/DDBJ whole genome shotgun (WGS) entry which is preliminary data.</text>
</comment>
<evidence type="ECO:0000256" key="1">
    <source>
        <dbReference type="SAM" id="MobiDB-lite"/>
    </source>
</evidence>
<reference evidence="2 3" key="1">
    <citation type="submission" date="2024-08" db="EMBL/GenBank/DDBJ databases">
        <authorList>
            <person name="Will J Nash"/>
            <person name="Angela Man"/>
            <person name="Seanna McTaggart"/>
            <person name="Kendall Baker"/>
            <person name="Tom Barker"/>
            <person name="Leah Catchpole"/>
            <person name="Alex Durrant"/>
            <person name="Karim Gharbi"/>
            <person name="Naomi Irish"/>
            <person name="Gemy Kaithakottil"/>
            <person name="Debby Ku"/>
            <person name="Aaliyah Providence"/>
            <person name="Felix Shaw"/>
            <person name="David Swarbreck"/>
            <person name="Chris Watkins"/>
            <person name="Ann M. McCartney"/>
            <person name="Giulio Formenti"/>
            <person name="Alice Mouton"/>
            <person name="Noel Vella"/>
            <person name="Bjorn M von Reumont"/>
            <person name="Adriana Vella"/>
            <person name="Wilfried Haerty"/>
        </authorList>
    </citation>
    <scope>NUCLEOTIDE SEQUENCE [LARGE SCALE GENOMIC DNA]</scope>
</reference>
<organism evidence="2 3">
    <name type="scientific">Xylocopa violacea</name>
    <name type="common">Violet carpenter bee</name>
    <name type="synonym">Apis violacea</name>
    <dbReference type="NCBI Taxonomy" id="135666"/>
    <lineage>
        <taxon>Eukaryota</taxon>
        <taxon>Metazoa</taxon>
        <taxon>Ecdysozoa</taxon>
        <taxon>Arthropoda</taxon>
        <taxon>Hexapoda</taxon>
        <taxon>Insecta</taxon>
        <taxon>Pterygota</taxon>
        <taxon>Neoptera</taxon>
        <taxon>Endopterygota</taxon>
        <taxon>Hymenoptera</taxon>
        <taxon>Apocrita</taxon>
        <taxon>Aculeata</taxon>
        <taxon>Apoidea</taxon>
        <taxon>Anthophila</taxon>
        <taxon>Apidae</taxon>
        <taxon>Xylocopa</taxon>
        <taxon>Xylocopa</taxon>
    </lineage>
</organism>
<feature type="compositionally biased region" description="Low complexity" evidence="1">
    <location>
        <begin position="64"/>
        <end position="75"/>
    </location>
</feature>
<feature type="compositionally biased region" description="Polar residues" evidence="1">
    <location>
        <begin position="95"/>
        <end position="113"/>
    </location>
</feature>
<evidence type="ECO:0000313" key="3">
    <source>
        <dbReference type="Proteomes" id="UP001642520"/>
    </source>
</evidence>
<protein>
    <submittedName>
        <fullName evidence="2">Uncharacterized protein</fullName>
    </submittedName>
</protein>